<dbReference type="InterPro" id="IPR036637">
    <property type="entry name" value="Phosphohistidine_dom_sf"/>
</dbReference>
<evidence type="ECO:0000259" key="10">
    <source>
        <dbReference type="Pfam" id="PF00391"/>
    </source>
</evidence>
<dbReference type="Proteomes" id="UP000054804">
    <property type="component" value="Unassembled WGS sequence"/>
</dbReference>
<dbReference type="InterPro" id="IPR051549">
    <property type="entry name" value="PEP_Utilizing_Enz"/>
</dbReference>
<evidence type="ECO:0000256" key="2">
    <source>
        <dbReference type="ARBA" id="ARBA00022840"/>
    </source>
</evidence>
<dbReference type="Gene3D" id="3.30.1490.20">
    <property type="entry name" value="ATP-grasp fold, A domain"/>
    <property type="match status" value="1"/>
</dbReference>
<evidence type="ECO:0000256" key="5">
    <source>
        <dbReference type="ARBA" id="ARBA00061332"/>
    </source>
</evidence>
<dbReference type="Gene3D" id="3.30.470.20">
    <property type="entry name" value="ATP-grasp fold, B domain"/>
    <property type="match status" value="1"/>
</dbReference>
<evidence type="ECO:0000313" key="12">
    <source>
        <dbReference type="EMBL" id="KUF15102.1"/>
    </source>
</evidence>
<dbReference type="OrthoDB" id="9765468at2"/>
<proteinExistence type="inferred from homology"/>
<dbReference type="PANTHER" id="PTHR43615">
    <property type="entry name" value="PHOSPHOENOLPYRUVATE SYNTHASE-RELATED"/>
    <property type="match status" value="1"/>
</dbReference>
<comment type="similarity">
    <text evidence="5">Belongs to the rifampicin phosphotransferase family.</text>
</comment>
<dbReference type="SUPFAM" id="SSF52009">
    <property type="entry name" value="Phosphohistidine domain"/>
    <property type="match status" value="1"/>
</dbReference>
<dbReference type="Pfam" id="PF00391">
    <property type="entry name" value="PEP-utilizers"/>
    <property type="match status" value="1"/>
</dbReference>
<dbReference type="InterPro" id="IPR008279">
    <property type="entry name" value="PEP-util_enz_mobile_dom"/>
</dbReference>
<dbReference type="EC" id="2.7.9.6" evidence="6"/>
<keyword evidence="12" id="KW-0670">Pyruvate</keyword>
<dbReference type="NCBIfam" id="NF041857">
    <property type="entry name" value="RIF_Ptrans_rph"/>
    <property type="match status" value="1"/>
</dbReference>
<organism evidence="12 13">
    <name type="scientific">Streptomyces silvensis</name>
    <dbReference type="NCBI Taxonomy" id="1765722"/>
    <lineage>
        <taxon>Bacteria</taxon>
        <taxon>Bacillati</taxon>
        <taxon>Actinomycetota</taxon>
        <taxon>Actinomycetes</taxon>
        <taxon>Kitasatosporales</taxon>
        <taxon>Streptomycetaceae</taxon>
        <taxon>Streptomyces</taxon>
    </lineage>
</organism>
<evidence type="ECO:0000256" key="8">
    <source>
        <dbReference type="ARBA" id="ARBA00076136"/>
    </source>
</evidence>
<feature type="domain" description="PEP-utilising enzyme mobile" evidence="10">
    <location>
        <begin position="819"/>
        <end position="889"/>
    </location>
</feature>
<dbReference type="EMBL" id="LOCL01000048">
    <property type="protein sequence ID" value="KUF15102.1"/>
    <property type="molecule type" value="Genomic_DNA"/>
</dbReference>
<feature type="region of interest" description="Disordered" evidence="9">
    <location>
        <begin position="431"/>
        <end position="458"/>
    </location>
</feature>
<evidence type="ECO:0000256" key="6">
    <source>
        <dbReference type="ARBA" id="ARBA00066332"/>
    </source>
</evidence>
<name>A0A0W7WX36_9ACTN</name>
<dbReference type="GO" id="GO:0046677">
    <property type="term" value="P:response to antibiotic"/>
    <property type="evidence" value="ECO:0007669"/>
    <property type="project" value="UniProtKB-KW"/>
</dbReference>
<dbReference type="FunFam" id="3.50.30.10:FF:000007">
    <property type="entry name" value="Phosphoenolpyruvate synthase"/>
    <property type="match status" value="1"/>
</dbReference>
<dbReference type="InterPro" id="IPR002192">
    <property type="entry name" value="PPDK_AMP/ATP-bd"/>
</dbReference>
<evidence type="ECO:0000256" key="3">
    <source>
        <dbReference type="ARBA" id="ARBA00023251"/>
    </source>
</evidence>
<dbReference type="Gene3D" id="3.50.30.10">
    <property type="entry name" value="Phosphohistidine domain"/>
    <property type="match status" value="1"/>
</dbReference>
<evidence type="ECO:0000256" key="7">
    <source>
        <dbReference type="ARBA" id="ARBA00074400"/>
    </source>
</evidence>
<dbReference type="NCBIfam" id="NF004878">
    <property type="entry name" value="PRK06241.1-3"/>
    <property type="match status" value="1"/>
</dbReference>
<dbReference type="STRING" id="1765722.AT728_26945"/>
<evidence type="ECO:0000256" key="4">
    <source>
        <dbReference type="ARBA" id="ARBA00051922"/>
    </source>
</evidence>
<dbReference type="PANTHER" id="PTHR43615:SF1">
    <property type="entry name" value="PPDK_N DOMAIN-CONTAINING PROTEIN"/>
    <property type="match status" value="1"/>
</dbReference>
<sequence>MIEQYVCGLDEVDEAQVAFVGGKGAHLGGLSRIEGIRVPPGFCVTTDAFRHVMAQAPSIDGRLDELSRLDPDDREAIRVLSARIRRAVEEIPIPDDIASAITRALAELPLQLQHQHQHQQRLGEQAAYAVRSSATAEDLPTASFAGQQDTYLNVMGPTAVLQHVSRCWASLFTERAVTYRQRNGIDHRTVHMAVVVQRMAFPHASGILFTADPVTGNRKVATVDAGFGLGEALVSGLVNPDVFTVRDGEVVTKAIAAKERAVHALPGGGTREVAIDPRQQELPALSDEQVVELVRLGRRIEARFGRPQDIEWCLADDGFQIVQSRPITTLFPVPARTTSDGDEDGGNHVYVSVGHGQMMTDPMKPLGFSMWQRTALVAMHEAGGRLFVDVTERLASPATRDGLLEVLGRGDPLTRDALETVLDRGDFVPTLPDTAPGAPPAHASAPATASAHDETTPAEADPAIVAELIERSQESVAALERDVRTKTGPALFDFLLEAFEEHKRVLKDPLNFRAIMAGMDATWWLNDKLHEWLGEKNVADTLTLSAPDNITSEMGLALLDVADVIRPYPEVVAFLEGVDDEGFLEQLVKLAGGAEARDAIEGYLDRYGMRCVGEIDITRPRWRERPTTIVPVILDNVRNFEPGAAERRFEEGRQKAREKERDVLSRLRALPDGERRADATKRMIDQVRAFIGYREYPKYDIVRRYFVYKQALLAEAGRLVRAGVLSDAEDAFYLTFQELDDVVRTHRVDGRLIQERKEAFRSYHALTPPRVLTSDGEALTGSYRRDDVPAGALVGLAVSAGTVEGRARVVLDMADADLEAGDILVTAFTDPSWSPLFVGIAGLVTEVGGLMTHGAVIAREYGLPAVVGVEQATRLIRDGQRIRVHGTDGYVEILS</sequence>
<dbReference type="Pfam" id="PF01326">
    <property type="entry name" value="PPDK_N"/>
    <property type="match status" value="1"/>
</dbReference>
<comment type="caution">
    <text evidence="12">The sequence shown here is derived from an EMBL/GenBank/DDBJ whole genome shotgun (WGS) entry which is preliminary data.</text>
</comment>
<feature type="compositionally biased region" description="Low complexity" evidence="9">
    <location>
        <begin position="434"/>
        <end position="450"/>
    </location>
</feature>
<dbReference type="NCBIfam" id="NF004879">
    <property type="entry name" value="PRK06241.1-4"/>
    <property type="match status" value="1"/>
</dbReference>
<feature type="domain" description="Pyruvate phosphate dikinase AMP/ATP-binding" evidence="11">
    <location>
        <begin position="19"/>
        <end position="330"/>
    </location>
</feature>
<accession>A0A0W7WX36</accession>
<protein>
    <recommendedName>
        <fullName evidence="7">Rifampicin phosphotransferase</fullName>
        <ecNumber evidence="6">2.7.9.6</ecNumber>
    </recommendedName>
    <alternativeName>
        <fullName evidence="8">Rifampin phosphotransferase</fullName>
    </alternativeName>
</protein>
<dbReference type="RefSeq" id="WP_058850665.1">
    <property type="nucleotide sequence ID" value="NZ_LOCL01000048.1"/>
</dbReference>
<evidence type="ECO:0000256" key="1">
    <source>
        <dbReference type="ARBA" id="ARBA00022741"/>
    </source>
</evidence>
<keyword evidence="3" id="KW-0046">Antibiotic resistance</keyword>
<dbReference type="FunFam" id="3.30.1490.20:FF:000010">
    <property type="entry name" value="Phosphoenolpyruvate synthase"/>
    <property type="match status" value="1"/>
</dbReference>
<keyword evidence="13" id="KW-1185">Reference proteome</keyword>
<evidence type="ECO:0000313" key="13">
    <source>
        <dbReference type="Proteomes" id="UP000054804"/>
    </source>
</evidence>
<keyword evidence="2" id="KW-0067">ATP-binding</keyword>
<dbReference type="SUPFAM" id="SSF56059">
    <property type="entry name" value="Glutathione synthetase ATP-binding domain-like"/>
    <property type="match status" value="1"/>
</dbReference>
<gene>
    <name evidence="12" type="ORF">AT728_26945</name>
</gene>
<keyword evidence="1" id="KW-0547">Nucleotide-binding</keyword>
<dbReference type="InterPro" id="IPR013815">
    <property type="entry name" value="ATP_grasp_subdomain_1"/>
</dbReference>
<dbReference type="GO" id="GO:0005524">
    <property type="term" value="F:ATP binding"/>
    <property type="evidence" value="ECO:0007669"/>
    <property type="project" value="UniProtKB-KW"/>
</dbReference>
<evidence type="ECO:0000259" key="11">
    <source>
        <dbReference type="Pfam" id="PF01326"/>
    </source>
</evidence>
<dbReference type="GO" id="GO:0016301">
    <property type="term" value="F:kinase activity"/>
    <property type="evidence" value="ECO:0007669"/>
    <property type="project" value="InterPro"/>
</dbReference>
<dbReference type="AlphaFoldDB" id="A0A0W7WX36"/>
<reference evidence="12 13" key="1">
    <citation type="submission" date="2015-12" db="EMBL/GenBank/DDBJ databases">
        <title>Draft genome sequence of Streptomyces silvensis ATCC 53525, a producer of novel hormone antagonists.</title>
        <authorList>
            <person name="Johnston C.W."/>
            <person name="Li Y."/>
            <person name="Magarvey N.A."/>
        </authorList>
    </citation>
    <scope>NUCLEOTIDE SEQUENCE [LARGE SCALE GENOMIC DNA]</scope>
    <source>
        <strain evidence="12 13">ATCC 53525</strain>
    </source>
</reference>
<comment type="catalytic activity">
    <reaction evidence="4">
        <text>rifampicin + ATP + H2O = 21-phosphorifampicin + AMP + phosphate + 2 H(+)</text>
        <dbReference type="Rhea" id="RHEA:56304"/>
        <dbReference type="ChEBI" id="CHEBI:15377"/>
        <dbReference type="ChEBI" id="CHEBI:15378"/>
        <dbReference type="ChEBI" id="CHEBI:30616"/>
        <dbReference type="ChEBI" id="CHEBI:43474"/>
        <dbReference type="ChEBI" id="CHEBI:71365"/>
        <dbReference type="ChEBI" id="CHEBI:140195"/>
        <dbReference type="ChEBI" id="CHEBI:456215"/>
        <dbReference type="EC" id="2.7.9.6"/>
    </reaction>
    <physiologicalReaction direction="left-to-right" evidence="4">
        <dbReference type="Rhea" id="RHEA:56305"/>
    </physiologicalReaction>
</comment>
<evidence type="ECO:0000256" key="9">
    <source>
        <dbReference type="SAM" id="MobiDB-lite"/>
    </source>
</evidence>
<dbReference type="NCBIfam" id="NF004877">
    <property type="entry name" value="PRK06241.1-2"/>
    <property type="match status" value="1"/>
</dbReference>